<dbReference type="InterPro" id="IPR032710">
    <property type="entry name" value="NTF2-like_dom_sf"/>
</dbReference>
<dbReference type="SUPFAM" id="SSF54427">
    <property type="entry name" value="NTF2-like"/>
    <property type="match status" value="1"/>
</dbReference>
<sequence>MIKGNLFTMASVIPDHLPKLQTTGLTFAKSLLRSANGPANLPLREKSAKPLAMHALQRRDEEINVEEKQWSRHPLWFLHSQPLDSIPLSRFGNSVLVDSDGSTLMDSKVEVAVQPSPPPRRKKVDNSERSDYYVNMGSAMRTLRDELPALFSKELNYDIYRDDITFTDPLNKFHGVENYKLFFWALRFHGKIFFKEIWVDVVRVWQPSDRVILLRWTVRGIPRVPWEAEGRFDGTSKYKLDKDGKIYEHHVDNLAFNFPQKLRTASVLDLVRAAGCPTSPTPTFFGGTGLLVSSYSEEITWLQFYWAVKNTLDFKDIPLGYGCYC</sequence>
<protein>
    <submittedName>
        <fullName evidence="1">Uncharacterized protein</fullName>
    </submittedName>
</protein>
<dbReference type="EMBL" id="EF084849">
    <property type="protein sequence ID" value="ABK24158.1"/>
    <property type="molecule type" value="mRNA"/>
</dbReference>
<name>A9NU47_PICSI</name>
<proteinExistence type="evidence at transcript level"/>
<dbReference type="PANTHER" id="PTHR31094:SF3">
    <property type="entry name" value="OS04G0613300 PROTEIN"/>
    <property type="match status" value="1"/>
</dbReference>
<organism evidence="1">
    <name type="scientific">Picea sitchensis</name>
    <name type="common">Sitka spruce</name>
    <name type="synonym">Pinus sitchensis</name>
    <dbReference type="NCBI Taxonomy" id="3332"/>
    <lineage>
        <taxon>Eukaryota</taxon>
        <taxon>Viridiplantae</taxon>
        <taxon>Streptophyta</taxon>
        <taxon>Embryophyta</taxon>
        <taxon>Tracheophyta</taxon>
        <taxon>Spermatophyta</taxon>
        <taxon>Pinopsida</taxon>
        <taxon>Pinidae</taxon>
        <taxon>Conifers I</taxon>
        <taxon>Pinales</taxon>
        <taxon>Pinaceae</taxon>
        <taxon>Picea</taxon>
    </lineage>
</organism>
<dbReference type="Gene3D" id="3.10.450.50">
    <property type="match status" value="1"/>
</dbReference>
<accession>A9NU47</accession>
<reference evidence="1" key="1">
    <citation type="journal article" date="2008" name="BMC Genomics">
        <title>A conifer genomics resource of 200,000 spruce (Picea spp.) ESTs and 6,464 high-quality, sequence-finished full-length cDNAs for Sitka spruce (Picea sitchensis).</title>
        <authorList>
            <person name="Ralph S.G."/>
            <person name="Chun H.J."/>
            <person name="Kolosova N."/>
            <person name="Cooper D."/>
            <person name="Oddy C."/>
            <person name="Ritland C.E."/>
            <person name="Kirkpatrick R."/>
            <person name="Moore R."/>
            <person name="Barber S."/>
            <person name="Holt R.A."/>
            <person name="Jones S.J."/>
            <person name="Marra M.A."/>
            <person name="Douglas C.J."/>
            <person name="Ritland K."/>
            <person name="Bohlmann J."/>
        </authorList>
    </citation>
    <scope>NUCLEOTIDE SEQUENCE</scope>
    <source>
        <tissue evidence="1">Bark</tissue>
    </source>
</reference>
<dbReference type="PANTHER" id="PTHR31094">
    <property type="entry name" value="RIKEN CDNA 2310061I04 GENE"/>
    <property type="match status" value="1"/>
</dbReference>
<dbReference type="InterPro" id="IPR018790">
    <property type="entry name" value="DUF2358"/>
</dbReference>
<evidence type="ECO:0000313" key="1">
    <source>
        <dbReference type="EMBL" id="ABK24158.1"/>
    </source>
</evidence>
<dbReference type="Pfam" id="PF10184">
    <property type="entry name" value="DUF2358"/>
    <property type="match status" value="1"/>
</dbReference>
<dbReference type="AlphaFoldDB" id="A9NU47"/>